<evidence type="ECO:0000313" key="2">
    <source>
        <dbReference type="EMBL" id="KAF2030464.1"/>
    </source>
</evidence>
<gene>
    <name evidence="2" type="ORF">EK21DRAFT_50515</name>
</gene>
<comment type="caution">
    <text evidence="2">The sequence shown here is derived from an EMBL/GenBank/DDBJ whole genome shotgun (WGS) entry which is preliminary data.</text>
</comment>
<dbReference type="AlphaFoldDB" id="A0A9P4LP31"/>
<protein>
    <submittedName>
        <fullName evidence="2">Ankyrin repeat protein</fullName>
    </submittedName>
</protein>
<keyword evidence="3" id="KW-1185">Reference proteome</keyword>
<proteinExistence type="predicted"/>
<dbReference type="InterPro" id="IPR054471">
    <property type="entry name" value="GPIID_WHD"/>
</dbReference>
<feature type="domain" description="GPI inositol-deacylase winged helix" evidence="1">
    <location>
        <begin position="39"/>
        <end position="118"/>
    </location>
</feature>
<sequence length="172" mass="19273">LSDKTTAKEVKQALTTLSKGAAALNDAYGEARKRIESQKAGHSRLAKHVLSWITFAKRPLTTAEICCALAVESDEPELDPENKPDVEDLVSVCAGLVVVDQESAIIRLVHYTAQDYFEKTNPYFYPDPQLLIAETCLTYLSFSVFESGSCATDKDFEERLRQHEFLDYAARY</sequence>
<organism evidence="2 3">
    <name type="scientific">Setomelanomma holmii</name>
    <dbReference type="NCBI Taxonomy" id="210430"/>
    <lineage>
        <taxon>Eukaryota</taxon>
        <taxon>Fungi</taxon>
        <taxon>Dikarya</taxon>
        <taxon>Ascomycota</taxon>
        <taxon>Pezizomycotina</taxon>
        <taxon>Dothideomycetes</taxon>
        <taxon>Pleosporomycetidae</taxon>
        <taxon>Pleosporales</taxon>
        <taxon>Pleosporineae</taxon>
        <taxon>Phaeosphaeriaceae</taxon>
        <taxon>Setomelanomma</taxon>
    </lineage>
</organism>
<feature type="non-terminal residue" evidence="2">
    <location>
        <position position="172"/>
    </location>
</feature>
<accession>A0A9P4LP31</accession>
<dbReference type="Pfam" id="PF22939">
    <property type="entry name" value="WHD_GPIID"/>
    <property type="match status" value="1"/>
</dbReference>
<evidence type="ECO:0000313" key="3">
    <source>
        <dbReference type="Proteomes" id="UP000799777"/>
    </source>
</evidence>
<name>A0A9P4LP31_9PLEO</name>
<dbReference type="Proteomes" id="UP000799777">
    <property type="component" value="Unassembled WGS sequence"/>
</dbReference>
<dbReference type="EMBL" id="ML978190">
    <property type="protein sequence ID" value="KAF2030464.1"/>
    <property type="molecule type" value="Genomic_DNA"/>
</dbReference>
<reference evidence="2" key="1">
    <citation type="journal article" date="2020" name="Stud. Mycol.">
        <title>101 Dothideomycetes genomes: a test case for predicting lifestyles and emergence of pathogens.</title>
        <authorList>
            <person name="Haridas S."/>
            <person name="Albert R."/>
            <person name="Binder M."/>
            <person name="Bloem J."/>
            <person name="Labutti K."/>
            <person name="Salamov A."/>
            <person name="Andreopoulos B."/>
            <person name="Baker S."/>
            <person name="Barry K."/>
            <person name="Bills G."/>
            <person name="Bluhm B."/>
            <person name="Cannon C."/>
            <person name="Castanera R."/>
            <person name="Culley D."/>
            <person name="Daum C."/>
            <person name="Ezra D."/>
            <person name="Gonzalez J."/>
            <person name="Henrissat B."/>
            <person name="Kuo A."/>
            <person name="Liang C."/>
            <person name="Lipzen A."/>
            <person name="Lutzoni F."/>
            <person name="Magnuson J."/>
            <person name="Mondo S."/>
            <person name="Nolan M."/>
            <person name="Ohm R."/>
            <person name="Pangilinan J."/>
            <person name="Park H.-J."/>
            <person name="Ramirez L."/>
            <person name="Alfaro M."/>
            <person name="Sun H."/>
            <person name="Tritt A."/>
            <person name="Yoshinaga Y."/>
            <person name="Zwiers L.-H."/>
            <person name="Turgeon B."/>
            <person name="Goodwin S."/>
            <person name="Spatafora J."/>
            <person name="Crous P."/>
            <person name="Grigoriev I."/>
        </authorList>
    </citation>
    <scope>NUCLEOTIDE SEQUENCE</scope>
    <source>
        <strain evidence="2">CBS 110217</strain>
    </source>
</reference>
<feature type="non-terminal residue" evidence="2">
    <location>
        <position position="1"/>
    </location>
</feature>
<dbReference type="PANTHER" id="PTHR10039:SF15">
    <property type="entry name" value="NACHT DOMAIN-CONTAINING PROTEIN"/>
    <property type="match status" value="1"/>
</dbReference>
<dbReference type="PANTHER" id="PTHR10039">
    <property type="entry name" value="AMELOGENIN"/>
    <property type="match status" value="1"/>
</dbReference>
<dbReference type="OrthoDB" id="195446at2759"/>
<evidence type="ECO:0000259" key="1">
    <source>
        <dbReference type="Pfam" id="PF22939"/>
    </source>
</evidence>